<dbReference type="Gene3D" id="4.10.240.10">
    <property type="entry name" value="Zn(2)-C6 fungal-type DNA-binding domain"/>
    <property type="match status" value="1"/>
</dbReference>
<organism evidence="3 4">
    <name type="scientific">Aureobasidium melanogenum</name>
    <name type="common">Aureobasidium pullulans var. melanogenum</name>
    <dbReference type="NCBI Taxonomy" id="46634"/>
    <lineage>
        <taxon>Eukaryota</taxon>
        <taxon>Fungi</taxon>
        <taxon>Dikarya</taxon>
        <taxon>Ascomycota</taxon>
        <taxon>Pezizomycotina</taxon>
        <taxon>Dothideomycetes</taxon>
        <taxon>Dothideomycetidae</taxon>
        <taxon>Dothideales</taxon>
        <taxon>Saccotheciaceae</taxon>
        <taxon>Aureobasidium</taxon>
    </lineage>
</organism>
<dbReference type="GO" id="GO:0000981">
    <property type="term" value="F:DNA-binding transcription factor activity, RNA polymerase II-specific"/>
    <property type="evidence" value="ECO:0007669"/>
    <property type="project" value="InterPro"/>
</dbReference>
<comment type="caution">
    <text evidence="3">The sequence shown here is derived from an EMBL/GenBank/DDBJ whole genome shotgun (WGS) entry which is preliminary data.</text>
</comment>
<dbReference type="SMART" id="SM00066">
    <property type="entry name" value="GAL4"/>
    <property type="match status" value="1"/>
</dbReference>
<evidence type="ECO:0000313" key="3">
    <source>
        <dbReference type="EMBL" id="KAG9694155.1"/>
    </source>
</evidence>
<feature type="non-terminal residue" evidence="3">
    <location>
        <position position="1"/>
    </location>
</feature>
<dbReference type="InterPro" id="IPR021858">
    <property type="entry name" value="Fun_TF"/>
</dbReference>
<dbReference type="EMBL" id="JAHFXF010000170">
    <property type="protein sequence ID" value="KAG9694155.1"/>
    <property type="molecule type" value="Genomic_DNA"/>
</dbReference>
<evidence type="ECO:0000256" key="1">
    <source>
        <dbReference type="ARBA" id="ARBA00023242"/>
    </source>
</evidence>
<sequence length="224" mass="25265">MIARKMRLGPLDRRLERTRCLACAKSHLKCSAGTRCTNCFKRNLQCVYPQKNTATMGIQLSSPQTPRSEVCLRISQKPNFGHSNEILNIFLTRFVSENDFTGFPSTWFLDVQTHFATDMAVHHAIKALSALYACRQDGTNHLRDRRLALEFYQTAVVSVKKAINGPDARIEQPLLSSTFLLGLFELMYDPTGQGWIKHTMYGTSKLVQLLGPEAFRSGLVFFSG</sequence>
<dbReference type="PANTHER" id="PTHR38111:SF2">
    <property type="entry name" value="FINGER DOMAIN PROTEIN, PUTATIVE (AFU_ORTHOLOGUE AFUA_1G01560)-RELATED"/>
    <property type="match status" value="1"/>
</dbReference>
<evidence type="ECO:0000259" key="2">
    <source>
        <dbReference type="SMART" id="SM00066"/>
    </source>
</evidence>
<protein>
    <recommendedName>
        <fullName evidence="2">Zn(2)-C6 fungal-type domain-containing protein</fullName>
    </recommendedName>
</protein>
<dbReference type="PANTHER" id="PTHR38111">
    <property type="entry name" value="ZN(2)-C6 FUNGAL-TYPE DOMAIN-CONTAINING PROTEIN-RELATED"/>
    <property type="match status" value="1"/>
</dbReference>
<dbReference type="GO" id="GO:0008270">
    <property type="term" value="F:zinc ion binding"/>
    <property type="evidence" value="ECO:0007669"/>
    <property type="project" value="InterPro"/>
</dbReference>
<dbReference type="InterPro" id="IPR001138">
    <property type="entry name" value="Zn2Cys6_DnaBD"/>
</dbReference>
<gene>
    <name evidence="3" type="ORF">KCU76_g5431</name>
</gene>
<name>A0A9P8EN00_AURME</name>
<reference evidence="3" key="2">
    <citation type="submission" date="2021-08" db="EMBL/GenBank/DDBJ databases">
        <authorList>
            <person name="Gostincar C."/>
            <person name="Sun X."/>
            <person name="Song Z."/>
            <person name="Gunde-Cimerman N."/>
        </authorList>
    </citation>
    <scope>NUCLEOTIDE SEQUENCE</scope>
    <source>
        <strain evidence="3">EXF-9911</strain>
    </source>
</reference>
<dbReference type="Pfam" id="PF00172">
    <property type="entry name" value="Zn_clus"/>
    <property type="match status" value="1"/>
</dbReference>
<dbReference type="Proteomes" id="UP000779574">
    <property type="component" value="Unassembled WGS sequence"/>
</dbReference>
<dbReference type="InterPro" id="IPR053178">
    <property type="entry name" value="Osmoadaptation_assoc"/>
</dbReference>
<accession>A0A9P8EN00</accession>
<evidence type="ECO:0000313" key="4">
    <source>
        <dbReference type="Proteomes" id="UP000779574"/>
    </source>
</evidence>
<keyword evidence="1" id="KW-0539">Nucleus</keyword>
<dbReference type="Pfam" id="PF11951">
    <property type="entry name" value="Fungal_trans_2"/>
    <property type="match status" value="1"/>
</dbReference>
<dbReference type="SUPFAM" id="SSF57701">
    <property type="entry name" value="Zn2/Cys6 DNA-binding domain"/>
    <property type="match status" value="1"/>
</dbReference>
<dbReference type="OrthoDB" id="194358at2759"/>
<dbReference type="AlphaFoldDB" id="A0A9P8EN00"/>
<feature type="domain" description="Zn(2)-C6 fungal-type" evidence="2">
    <location>
        <begin position="14"/>
        <end position="57"/>
    </location>
</feature>
<reference evidence="3" key="1">
    <citation type="journal article" date="2021" name="J Fungi (Basel)">
        <title>Virulence traits and population genomics of the black yeast Aureobasidium melanogenum.</title>
        <authorList>
            <person name="Cernosa A."/>
            <person name="Sun X."/>
            <person name="Gostincar C."/>
            <person name="Fang C."/>
            <person name="Gunde-Cimerman N."/>
            <person name="Song Z."/>
        </authorList>
    </citation>
    <scope>NUCLEOTIDE SEQUENCE</scope>
    <source>
        <strain evidence="3">EXF-9911</strain>
    </source>
</reference>
<proteinExistence type="predicted"/>
<dbReference type="CDD" id="cd00067">
    <property type="entry name" value="GAL4"/>
    <property type="match status" value="1"/>
</dbReference>
<dbReference type="InterPro" id="IPR036864">
    <property type="entry name" value="Zn2-C6_fun-type_DNA-bd_sf"/>
</dbReference>